<keyword evidence="7" id="KW-0411">Iron-sulfur</keyword>
<dbReference type="SUPFAM" id="SSF54292">
    <property type="entry name" value="2Fe-2S ferredoxin-like"/>
    <property type="match status" value="1"/>
</dbReference>
<name>A0A4R6RIY6_9BURK</name>
<comment type="caution">
    <text evidence="10">The sequence shown here is derived from an EMBL/GenBank/DDBJ whole genome shotgun (WGS) entry which is preliminary data.</text>
</comment>
<dbReference type="InterPro" id="IPR001041">
    <property type="entry name" value="2Fe-2S_ferredoxin-type"/>
</dbReference>
<dbReference type="Gene3D" id="3.10.20.30">
    <property type="match status" value="1"/>
</dbReference>
<dbReference type="GO" id="GO:0051537">
    <property type="term" value="F:2 iron, 2 sulfur cluster binding"/>
    <property type="evidence" value="ECO:0007669"/>
    <property type="project" value="UniProtKB-KW"/>
</dbReference>
<accession>A0A4R6RIY6</accession>
<evidence type="ECO:0000256" key="4">
    <source>
        <dbReference type="ARBA" id="ARBA00022723"/>
    </source>
</evidence>
<evidence type="ECO:0000256" key="7">
    <source>
        <dbReference type="ARBA" id="ARBA00023014"/>
    </source>
</evidence>
<keyword evidence="5" id="KW-0249">Electron transport</keyword>
<keyword evidence="11" id="KW-1185">Reference proteome</keyword>
<dbReference type="PANTHER" id="PTHR43112">
    <property type="entry name" value="FERREDOXIN"/>
    <property type="match status" value="1"/>
</dbReference>
<keyword evidence="2" id="KW-0813">Transport</keyword>
<dbReference type="PANTHER" id="PTHR43112:SF3">
    <property type="entry name" value="FERREDOXIN-2, CHLOROPLASTIC"/>
    <property type="match status" value="1"/>
</dbReference>
<evidence type="ECO:0000259" key="9">
    <source>
        <dbReference type="PROSITE" id="PS51085"/>
    </source>
</evidence>
<evidence type="ECO:0000256" key="6">
    <source>
        <dbReference type="ARBA" id="ARBA00023004"/>
    </source>
</evidence>
<feature type="domain" description="2Fe-2S ferredoxin-type" evidence="9">
    <location>
        <begin position="17"/>
        <end position="111"/>
    </location>
</feature>
<dbReference type="InterPro" id="IPR012675">
    <property type="entry name" value="Beta-grasp_dom_sf"/>
</dbReference>
<dbReference type="InterPro" id="IPR036010">
    <property type="entry name" value="2Fe-2S_ferredoxin-like_sf"/>
</dbReference>
<comment type="similarity">
    <text evidence="1">Belongs to the 2Fe2S plant-type ferredoxin family.</text>
</comment>
<dbReference type="Pfam" id="PF00111">
    <property type="entry name" value="Fer2"/>
    <property type="match status" value="1"/>
</dbReference>
<evidence type="ECO:0000256" key="8">
    <source>
        <dbReference type="ARBA" id="ARBA00034078"/>
    </source>
</evidence>
<dbReference type="Proteomes" id="UP000294593">
    <property type="component" value="Unassembled WGS sequence"/>
</dbReference>
<dbReference type="AlphaFoldDB" id="A0A4R6RIY6"/>
<dbReference type="PROSITE" id="PS51085">
    <property type="entry name" value="2FE2S_FER_2"/>
    <property type="match status" value="1"/>
</dbReference>
<evidence type="ECO:0000256" key="3">
    <source>
        <dbReference type="ARBA" id="ARBA00022714"/>
    </source>
</evidence>
<evidence type="ECO:0000256" key="1">
    <source>
        <dbReference type="ARBA" id="ARBA00007874"/>
    </source>
</evidence>
<evidence type="ECO:0000313" key="11">
    <source>
        <dbReference type="Proteomes" id="UP000294593"/>
    </source>
</evidence>
<reference evidence="10 11" key="1">
    <citation type="submission" date="2019-03" db="EMBL/GenBank/DDBJ databases">
        <title>Genomic Encyclopedia of Type Strains, Phase IV (KMG-IV): sequencing the most valuable type-strain genomes for metagenomic binning, comparative biology and taxonomic classification.</title>
        <authorList>
            <person name="Goeker M."/>
        </authorList>
    </citation>
    <scope>NUCLEOTIDE SEQUENCE [LARGE SCALE GENOMIC DNA]</scope>
    <source>
        <strain evidence="10 11">DSM 11901</strain>
    </source>
</reference>
<keyword evidence="3" id="KW-0001">2Fe-2S</keyword>
<sequence length="127" mass="13243">MAAWVHACLEPPMTLPTSLTILPLGVTVPVVPGQSLLEAALAAGVSLPRSCRNGTCRACRCQMRSGAVRYRIDWPGLSPDERDAGDILPCVALPGTDVGETGEAVNIVIEAPLAQRQPAPLPPPPST</sequence>
<gene>
    <name evidence="10" type="ORF">EV672_102406</name>
</gene>
<evidence type="ECO:0000256" key="2">
    <source>
        <dbReference type="ARBA" id="ARBA00022448"/>
    </source>
</evidence>
<comment type="cofactor">
    <cofactor evidence="8">
        <name>[2Fe-2S] cluster</name>
        <dbReference type="ChEBI" id="CHEBI:190135"/>
    </cofactor>
</comment>
<dbReference type="GO" id="GO:0046872">
    <property type="term" value="F:metal ion binding"/>
    <property type="evidence" value="ECO:0007669"/>
    <property type="project" value="UniProtKB-KW"/>
</dbReference>
<organism evidence="10 11">
    <name type="scientific">Aquabacterium commune</name>
    <dbReference type="NCBI Taxonomy" id="70586"/>
    <lineage>
        <taxon>Bacteria</taxon>
        <taxon>Pseudomonadati</taxon>
        <taxon>Pseudomonadota</taxon>
        <taxon>Betaproteobacteria</taxon>
        <taxon>Burkholderiales</taxon>
        <taxon>Aquabacterium</taxon>
    </lineage>
</organism>
<keyword evidence="4" id="KW-0479">Metal-binding</keyword>
<dbReference type="EMBL" id="SNXW01000002">
    <property type="protein sequence ID" value="TDP86055.1"/>
    <property type="molecule type" value="Genomic_DNA"/>
</dbReference>
<keyword evidence="6" id="KW-0408">Iron</keyword>
<protein>
    <submittedName>
        <fullName evidence="10">Ferredoxin</fullName>
    </submittedName>
</protein>
<evidence type="ECO:0000313" key="10">
    <source>
        <dbReference type="EMBL" id="TDP86055.1"/>
    </source>
</evidence>
<evidence type="ECO:0000256" key="5">
    <source>
        <dbReference type="ARBA" id="ARBA00022982"/>
    </source>
</evidence>
<dbReference type="CDD" id="cd00207">
    <property type="entry name" value="fer2"/>
    <property type="match status" value="1"/>
</dbReference>
<proteinExistence type="inferred from homology"/>